<dbReference type="NCBIfam" id="NF008425">
    <property type="entry name" value="PRK11259.1"/>
    <property type="match status" value="1"/>
</dbReference>
<evidence type="ECO:0000256" key="2">
    <source>
        <dbReference type="ARBA" id="ARBA00010989"/>
    </source>
</evidence>
<keyword evidence="8" id="KW-1185">Reference proteome</keyword>
<dbReference type="PANTHER" id="PTHR10961">
    <property type="entry name" value="PEROXISOMAL SARCOSINE OXIDASE"/>
    <property type="match status" value="1"/>
</dbReference>
<accession>L8HDK9</accession>
<dbReference type="GO" id="GO:0050660">
    <property type="term" value="F:flavin adenine dinucleotide binding"/>
    <property type="evidence" value="ECO:0007669"/>
    <property type="project" value="InterPro"/>
</dbReference>
<dbReference type="OMA" id="WPMLWAH"/>
<keyword evidence="5" id="KW-0560">Oxidoreductase</keyword>
<keyword evidence="3" id="KW-0285">Flavoprotein</keyword>
<evidence type="ECO:0000256" key="5">
    <source>
        <dbReference type="ARBA" id="ARBA00023002"/>
    </source>
</evidence>
<dbReference type="Proteomes" id="UP000011083">
    <property type="component" value="Unassembled WGS sequence"/>
</dbReference>
<dbReference type="STRING" id="1257118.L8HDK9"/>
<comment type="similarity">
    <text evidence="2">Belongs to the MSOX/MTOX family.</text>
</comment>
<gene>
    <name evidence="7" type="ORF">ACA1_068640</name>
</gene>
<dbReference type="Gene3D" id="3.50.50.60">
    <property type="entry name" value="FAD/NAD(P)-binding domain"/>
    <property type="match status" value="1"/>
</dbReference>
<evidence type="ECO:0000256" key="1">
    <source>
        <dbReference type="ARBA" id="ARBA00001974"/>
    </source>
</evidence>
<dbReference type="InterPro" id="IPR045170">
    <property type="entry name" value="MTOX"/>
</dbReference>
<protein>
    <submittedName>
        <fullName evidence="7">Sarcosine oxidase</fullName>
    </submittedName>
</protein>
<dbReference type="InterPro" id="IPR006076">
    <property type="entry name" value="FAD-dep_OxRdtase"/>
</dbReference>
<proteinExistence type="inferred from homology"/>
<dbReference type="SUPFAM" id="SSF51905">
    <property type="entry name" value="FAD/NAD(P)-binding domain"/>
    <property type="match status" value="1"/>
</dbReference>
<comment type="cofactor">
    <cofactor evidence="1">
        <name>FAD</name>
        <dbReference type="ChEBI" id="CHEBI:57692"/>
    </cofactor>
</comment>
<dbReference type="OrthoDB" id="424974at2759"/>
<sequence>MESQPTSSMAPEKRDFTYIVIGCGGIGSAALYWLSTQVPGEEVLGIERFELGHHNGGSQDHSRIIRLSYDEQCYTTLAPHMYTAWKAVEDESGVELVHKTGALVFGPKSGTEVDKYITTMKTQGMPHTVLSGEEVRKRFPQFNLTDADHAVYQADGGLVDARKGNAVHISLARARGVRISANTVVELIQPLGTEGAKIITNKGAFSCKKLIMASGAWTKDIVKSSFGLDLPLWVTQEQVTYYHTKNLRAFAPDRFPVWISYYDKKCFYGFPVYGEVATKAGLDCGGEVVTANTRTYVPEKKAETTVTNFLKKYIPESCDEVDFTKTCLYCLTPDRHFIIDKMPAYPQVSVFVGAGHAYKWASLIGLILAQIAVNGQTTYPIDAFRITRPALQNAKTPKL</sequence>
<dbReference type="Pfam" id="PF01266">
    <property type="entry name" value="DAO"/>
    <property type="match status" value="1"/>
</dbReference>
<dbReference type="PANTHER" id="PTHR10961:SF7">
    <property type="entry name" value="FAD DEPENDENT OXIDOREDUCTASE DOMAIN-CONTAINING PROTEIN"/>
    <property type="match status" value="1"/>
</dbReference>
<dbReference type="InterPro" id="IPR036188">
    <property type="entry name" value="FAD/NAD-bd_sf"/>
</dbReference>
<name>L8HDK9_ACACF</name>
<dbReference type="VEuPathDB" id="AmoebaDB:ACA1_068640"/>
<reference evidence="7 8" key="1">
    <citation type="journal article" date="2013" name="Genome Biol.">
        <title>Genome of Acanthamoeba castellanii highlights extensive lateral gene transfer and early evolution of tyrosine kinase signaling.</title>
        <authorList>
            <person name="Clarke M."/>
            <person name="Lohan A.J."/>
            <person name="Liu B."/>
            <person name="Lagkouvardos I."/>
            <person name="Roy S."/>
            <person name="Zafar N."/>
            <person name="Bertelli C."/>
            <person name="Schilde C."/>
            <person name="Kianianmomeni A."/>
            <person name="Burglin T.R."/>
            <person name="Frech C."/>
            <person name="Turcotte B."/>
            <person name="Kopec K.O."/>
            <person name="Synnott J.M."/>
            <person name="Choo C."/>
            <person name="Paponov I."/>
            <person name="Finkler A."/>
            <person name="Soon Heng Tan C."/>
            <person name="Hutchins A.P."/>
            <person name="Weinmeier T."/>
            <person name="Rattei T."/>
            <person name="Chu J.S."/>
            <person name="Gimenez G."/>
            <person name="Irimia M."/>
            <person name="Rigden D.J."/>
            <person name="Fitzpatrick D.A."/>
            <person name="Lorenzo-Morales J."/>
            <person name="Bateman A."/>
            <person name="Chiu C.H."/>
            <person name="Tang P."/>
            <person name="Hegemann P."/>
            <person name="Fromm H."/>
            <person name="Raoult D."/>
            <person name="Greub G."/>
            <person name="Miranda-Saavedra D."/>
            <person name="Chen N."/>
            <person name="Nash P."/>
            <person name="Ginger M.L."/>
            <person name="Horn M."/>
            <person name="Schaap P."/>
            <person name="Caler L."/>
            <person name="Loftus B."/>
        </authorList>
    </citation>
    <scope>NUCLEOTIDE SEQUENCE [LARGE SCALE GENOMIC DNA]</scope>
    <source>
        <strain evidence="7 8">Neff</strain>
    </source>
</reference>
<dbReference type="Gene3D" id="3.30.9.10">
    <property type="entry name" value="D-Amino Acid Oxidase, subunit A, domain 2"/>
    <property type="match status" value="1"/>
</dbReference>
<evidence type="ECO:0000313" key="8">
    <source>
        <dbReference type="Proteomes" id="UP000011083"/>
    </source>
</evidence>
<dbReference type="KEGG" id="acan:ACA1_068640"/>
<organism evidence="7 8">
    <name type="scientific">Acanthamoeba castellanii (strain ATCC 30010 / Neff)</name>
    <dbReference type="NCBI Taxonomy" id="1257118"/>
    <lineage>
        <taxon>Eukaryota</taxon>
        <taxon>Amoebozoa</taxon>
        <taxon>Discosea</taxon>
        <taxon>Longamoebia</taxon>
        <taxon>Centramoebida</taxon>
        <taxon>Acanthamoebidae</taxon>
        <taxon>Acanthamoeba</taxon>
    </lineage>
</organism>
<keyword evidence="4" id="KW-0274">FAD</keyword>
<evidence type="ECO:0000313" key="7">
    <source>
        <dbReference type="EMBL" id="ELR23280.1"/>
    </source>
</evidence>
<dbReference type="GO" id="GO:0008115">
    <property type="term" value="F:sarcosine oxidase activity"/>
    <property type="evidence" value="ECO:0007669"/>
    <property type="project" value="TreeGrafter"/>
</dbReference>
<dbReference type="AlphaFoldDB" id="L8HDK9"/>
<dbReference type="GeneID" id="14924253"/>
<dbReference type="SUPFAM" id="SSF54373">
    <property type="entry name" value="FAD-linked reductases, C-terminal domain"/>
    <property type="match status" value="1"/>
</dbReference>
<feature type="domain" description="FAD dependent oxidoreductase" evidence="6">
    <location>
        <begin position="18"/>
        <end position="370"/>
    </location>
</feature>
<evidence type="ECO:0000256" key="3">
    <source>
        <dbReference type="ARBA" id="ARBA00022630"/>
    </source>
</evidence>
<evidence type="ECO:0000256" key="4">
    <source>
        <dbReference type="ARBA" id="ARBA00022827"/>
    </source>
</evidence>
<dbReference type="EMBL" id="KB007857">
    <property type="protein sequence ID" value="ELR23280.1"/>
    <property type="molecule type" value="Genomic_DNA"/>
</dbReference>
<dbReference type="RefSeq" id="XP_004352808.1">
    <property type="nucleotide sequence ID" value="XM_004352756.1"/>
</dbReference>
<evidence type="ECO:0000259" key="6">
    <source>
        <dbReference type="Pfam" id="PF01266"/>
    </source>
</evidence>